<dbReference type="AlphaFoldDB" id="A0AAU7TBF6"/>
<dbReference type="RefSeq" id="WP_350276939.1">
    <property type="nucleotide sequence ID" value="NZ_CP158165.1"/>
</dbReference>
<reference evidence="1" key="1">
    <citation type="submission" date="2024-06" db="EMBL/GenBank/DDBJ databases">
        <title>Kribbella sp. strain HUAS MG21 genome sequences.</title>
        <authorList>
            <person name="Mo P."/>
        </authorList>
    </citation>
    <scope>NUCLEOTIDE SEQUENCE</scope>
    <source>
        <strain evidence="1">HUAS MG21</strain>
    </source>
</reference>
<evidence type="ECO:0000313" key="1">
    <source>
        <dbReference type="EMBL" id="XBV24112.1"/>
    </source>
</evidence>
<accession>A0AAU7TBF6</accession>
<proteinExistence type="predicted"/>
<sequence length="239" mass="27206">MWWKKVSCPVRSVEQLWIDENLAWFVTEFGDRILRRPVVLPERSFLPAGYSGSEEDVRAVFRILCERLEVPADRVRLDLEPEETDELAASLPMLEYSTSGAAGHWRQRDGATVVTVELRQAARPVALVATMVHELGHERLLGEGRIDVDRRDGEPLTDLFSVFFGFGIFSANAAFEFHRTDTHYGTSRLGYLTEAMYGYALARYAWLRGETAPAWAERLDTNPREWMKQGLRWLAAGVG</sequence>
<name>A0AAU7TBF6_9ACTN</name>
<dbReference type="EMBL" id="CP158165">
    <property type="protein sequence ID" value="XBV24112.1"/>
    <property type="molecule type" value="Genomic_DNA"/>
</dbReference>
<gene>
    <name evidence="1" type="ORF">ABN611_36830</name>
</gene>
<protein>
    <submittedName>
        <fullName evidence="1">Uncharacterized protein</fullName>
    </submittedName>
</protein>
<organism evidence="1">
    <name type="scientific">Kribbella sp. HUAS MG21</name>
    <dbReference type="NCBI Taxonomy" id="3160966"/>
    <lineage>
        <taxon>Bacteria</taxon>
        <taxon>Bacillati</taxon>
        <taxon>Actinomycetota</taxon>
        <taxon>Actinomycetes</taxon>
        <taxon>Propionibacteriales</taxon>
        <taxon>Kribbellaceae</taxon>
        <taxon>Kribbella</taxon>
    </lineage>
</organism>